<comment type="caution">
    <text evidence="5">The sequence shown here is derived from an EMBL/GenBank/DDBJ whole genome shotgun (WGS) entry which is preliminary data.</text>
</comment>
<dbReference type="Pfam" id="PF00535">
    <property type="entry name" value="Glycos_transf_2"/>
    <property type="match status" value="1"/>
</dbReference>
<evidence type="ECO:0000313" key="5">
    <source>
        <dbReference type="EMBL" id="RFP62538.1"/>
    </source>
</evidence>
<keyword evidence="2" id="KW-0328">Glycosyltransferase</keyword>
<dbReference type="PANTHER" id="PTHR43685:SF5">
    <property type="entry name" value="GLYCOSYLTRANSFERASE EPSE-RELATED"/>
    <property type="match status" value="1"/>
</dbReference>
<gene>
    <name evidence="5" type="ORF">D0Y53_01620</name>
</gene>
<dbReference type="OrthoDB" id="9801954at2"/>
<dbReference type="AlphaFoldDB" id="A0A372DSI2"/>
<evidence type="ECO:0000313" key="6">
    <source>
        <dbReference type="Proteomes" id="UP000262917"/>
    </source>
</evidence>
<reference evidence="5 6" key="1">
    <citation type="submission" date="2018-08" db="EMBL/GenBank/DDBJ databases">
        <title>Lysobacter weifangensis sp. nov., a new member of the family 'Xanthomonadaceae', isolated from soil in a farmland.</title>
        <authorList>
            <person name="Zhao H."/>
        </authorList>
    </citation>
    <scope>NUCLEOTIDE SEQUENCE [LARGE SCALE GENOMIC DNA]</scope>
    <source>
        <strain evidence="5 6">WF-2</strain>
    </source>
</reference>
<dbReference type="InterPro" id="IPR001173">
    <property type="entry name" value="Glyco_trans_2-like"/>
</dbReference>
<name>A0A372DSI2_9GAMM</name>
<dbReference type="Gene3D" id="3.90.550.10">
    <property type="entry name" value="Spore Coat Polysaccharide Biosynthesis Protein SpsA, Chain A"/>
    <property type="match status" value="1"/>
</dbReference>
<feature type="domain" description="Glycosyltransferase 2-like" evidence="4">
    <location>
        <begin position="12"/>
        <end position="121"/>
    </location>
</feature>
<accession>A0A372DSI2</accession>
<dbReference type="CDD" id="cd00761">
    <property type="entry name" value="Glyco_tranf_GTA_type"/>
    <property type="match status" value="1"/>
</dbReference>
<comment type="similarity">
    <text evidence="1">Belongs to the glycosyltransferase 2 family.</text>
</comment>
<evidence type="ECO:0000256" key="3">
    <source>
        <dbReference type="ARBA" id="ARBA00022679"/>
    </source>
</evidence>
<dbReference type="RefSeq" id="WP_117201359.1">
    <property type="nucleotide sequence ID" value="NZ_JBHTBK010000007.1"/>
</dbReference>
<evidence type="ECO:0000256" key="1">
    <source>
        <dbReference type="ARBA" id="ARBA00006739"/>
    </source>
</evidence>
<proteinExistence type="inferred from homology"/>
<dbReference type="InterPro" id="IPR050834">
    <property type="entry name" value="Glycosyltransf_2"/>
</dbReference>
<dbReference type="SUPFAM" id="SSF53448">
    <property type="entry name" value="Nucleotide-diphospho-sugar transferases"/>
    <property type="match status" value="1"/>
</dbReference>
<evidence type="ECO:0000256" key="2">
    <source>
        <dbReference type="ARBA" id="ARBA00022676"/>
    </source>
</evidence>
<dbReference type="PANTHER" id="PTHR43685">
    <property type="entry name" value="GLYCOSYLTRANSFERASE"/>
    <property type="match status" value="1"/>
</dbReference>
<protein>
    <submittedName>
        <fullName evidence="5">Glycosyltransferase</fullName>
    </submittedName>
</protein>
<dbReference type="GO" id="GO:0016757">
    <property type="term" value="F:glycosyltransferase activity"/>
    <property type="evidence" value="ECO:0007669"/>
    <property type="project" value="UniProtKB-KW"/>
</dbReference>
<sequence length="283" mass="32056">MSRPTDTGIMISICIPTRNRAGYLDRALSSVLAQGRTDIELIVVDDASDDATPTLLDKFKPPIPFRWIRQPKRLGGSACRNRAIRESCGRYVTGLDDDDEMLPGRLNRLLDALQPGDSFVFASDLIATSAVKHLRLAPGRVDAGSILKRNVVGNQILAERSKVLACGGYDESLPAGQDYDLWIRMILAHGPARGVRRPLQRIHAHEDSTRISRSPTRRRGYWMVYRKHRKHMDPDCRRAHLYNLRRANGHATRLPRDLRFFVPGNRLRLLWHALRDWLQGASG</sequence>
<organism evidence="5 6">
    <name type="scientific">Cognatiluteimonas weifangensis</name>
    <dbReference type="NCBI Taxonomy" id="2303539"/>
    <lineage>
        <taxon>Bacteria</taxon>
        <taxon>Pseudomonadati</taxon>
        <taxon>Pseudomonadota</taxon>
        <taxon>Gammaproteobacteria</taxon>
        <taxon>Lysobacterales</taxon>
        <taxon>Lysobacteraceae</taxon>
        <taxon>Cognatiluteimonas</taxon>
    </lineage>
</organism>
<dbReference type="Proteomes" id="UP000262917">
    <property type="component" value="Unassembled WGS sequence"/>
</dbReference>
<evidence type="ECO:0000259" key="4">
    <source>
        <dbReference type="Pfam" id="PF00535"/>
    </source>
</evidence>
<keyword evidence="3 5" id="KW-0808">Transferase</keyword>
<keyword evidence="6" id="KW-1185">Reference proteome</keyword>
<dbReference type="EMBL" id="QVPD01000001">
    <property type="protein sequence ID" value="RFP62538.1"/>
    <property type="molecule type" value="Genomic_DNA"/>
</dbReference>
<dbReference type="InterPro" id="IPR029044">
    <property type="entry name" value="Nucleotide-diphossugar_trans"/>
</dbReference>